<dbReference type="GO" id="GO:0006261">
    <property type="term" value="P:DNA-templated DNA replication"/>
    <property type="evidence" value="ECO:0007669"/>
    <property type="project" value="InterPro"/>
</dbReference>
<dbReference type="AlphaFoldDB" id="A0A0B8NQP7"/>
<dbReference type="EMBL" id="BBRZ01000006">
    <property type="protein sequence ID" value="GAM54642.1"/>
    <property type="molecule type" value="Genomic_DNA"/>
</dbReference>
<evidence type="ECO:0000313" key="7">
    <source>
        <dbReference type="Proteomes" id="UP000031671"/>
    </source>
</evidence>
<dbReference type="InterPro" id="IPR002298">
    <property type="entry name" value="DNA_polymerase_A"/>
</dbReference>
<dbReference type="GO" id="GO:0003677">
    <property type="term" value="F:DNA binding"/>
    <property type="evidence" value="ECO:0007669"/>
    <property type="project" value="InterPro"/>
</dbReference>
<evidence type="ECO:0000313" key="6">
    <source>
        <dbReference type="EMBL" id="GAM54642.1"/>
    </source>
</evidence>
<comment type="catalytic activity">
    <reaction evidence="4">
        <text>DNA(n) + a 2'-deoxyribonucleoside 5'-triphosphate = DNA(n+1) + diphosphate</text>
        <dbReference type="Rhea" id="RHEA:22508"/>
        <dbReference type="Rhea" id="RHEA-COMP:17339"/>
        <dbReference type="Rhea" id="RHEA-COMP:17340"/>
        <dbReference type="ChEBI" id="CHEBI:33019"/>
        <dbReference type="ChEBI" id="CHEBI:61560"/>
        <dbReference type="ChEBI" id="CHEBI:173112"/>
        <dbReference type="EC" id="2.7.7.7"/>
    </reaction>
</comment>
<gene>
    <name evidence="6" type="ORF">JCM19231_3730</name>
</gene>
<dbReference type="Gene3D" id="3.30.70.370">
    <property type="match status" value="1"/>
</dbReference>
<dbReference type="InterPro" id="IPR001098">
    <property type="entry name" value="DNA-dir_DNA_pol_A_palm_dom"/>
</dbReference>
<comment type="caution">
    <text evidence="6">The sequence shown here is derived from an EMBL/GenBank/DDBJ whole genome shotgun (WGS) entry which is preliminary data.</text>
</comment>
<evidence type="ECO:0000256" key="2">
    <source>
        <dbReference type="ARBA" id="ARBA00012417"/>
    </source>
</evidence>
<dbReference type="EC" id="2.7.7.7" evidence="2"/>
<keyword evidence="3" id="KW-0235">DNA replication</keyword>
<dbReference type="PANTHER" id="PTHR10133">
    <property type="entry name" value="DNA POLYMERASE I"/>
    <property type="match status" value="1"/>
</dbReference>
<comment type="subunit">
    <text evidence="1">Single-chain monomer with multiple functions.</text>
</comment>
<dbReference type="Pfam" id="PF00476">
    <property type="entry name" value="DNA_pol_A"/>
    <property type="match status" value="1"/>
</dbReference>
<keyword evidence="6" id="KW-0808">Transferase</keyword>
<name>A0A0B8NQP7_9VIBR</name>
<keyword evidence="6" id="KW-0548">Nucleotidyltransferase</keyword>
<proteinExistence type="predicted"/>
<keyword evidence="7" id="KW-1185">Reference proteome</keyword>
<evidence type="ECO:0000259" key="5">
    <source>
        <dbReference type="Pfam" id="PF00476"/>
    </source>
</evidence>
<accession>A0A0B8NQP7</accession>
<protein>
    <recommendedName>
        <fullName evidence="2">DNA-directed DNA polymerase</fullName>
        <ecNumber evidence="2">2.7.7.7</ecNumber>
    </recommendedName>
</protein>
<evidence type="ECO:0000256" key="1">
    <source>
        <dbReference type="ARBA" id="ARBA00011541"/>
    </source>
</evidence>
<reference evidence="6 7" key="1">
    <citation type="submission" date="2015-01" db="EMBL/GenBank/DDBJ databases">
        <title>Vibrio sp. C1 JCM 19231 whole genome shotgun sequence.</title>
        <authorList>
            <person name="Sawabe T."/>
            <person name="Meirelles P."/>
            <person name="Feng G."/>
            <person name="Sayaka M."/>
            <person name="Hattori M."/>
            <person name="Ohkuma M."/>
        </authorList>
    </citation>
    <scope>NUCLEOTIDE SEQUENCE [LARGE SCALE GENOMIC DNA]</scope>
    <source>
        <strain evidence="7">JCM 19231</strain>
    </source>
</reference>
<dbReference type="GO" id="GO:0003887">
    <property type="term" value="F:DNA-directed DNA polymerase activity"/>
    <property type="evidence" value="ECO:0007669"/>
    <property type="project" value="UniProtKB-EC"/>
</dbReference>
<dbReference type="Proteomes" id="UP000031671">
    <property type="component" value="Unassembled WGS sequence"/>
</dbReference>
<reference evidence="6 7" key="2">
    <citation type="submission" date="2015-01" db="EMBL/GenBank/DDBJ databases">
        <authorList>
            <consortium name="NBRP consortium"/>
            <person name="Sawabe T."/>
            <person name="Meirelles P."/>
            <person name="Feng G."/>
            <person name="Sayaka M."/>
            <person name="Hattori M."/>
            <person name="Ohkuma M."/>
        </authorList>
    </citation>
    <scope>NUCLEOTIDE SEQUENCE [LARGE SCALE GENOMIC DNA]</scope>
    <source>
        <strain evidence="7">JCM 19231</strain>
    </source>
</reference>
<dbReference type="GO" id="GO:0006302">
    <property type="term" value="P:double-strand break repair"/>
    <property type="evidence" value="ECO:0007669"/>
    <property type="project" value="TreeGrafter"/>
</dbReference>
<evidence type="ECO:0000256" key="3">
    <source>
        <dbReference type="ARBA" id="ARBA00022705"/>
    </source>
</evidence>
<dbReference type="SUPFAM" id="SSF56672">
    <property type="entry name" value="DNA/RNA polymerases"/>
    <property type="match status" value="1"/>
</dbReference>
<feature type="domain" description="DNA-directed DNA polymerase family A palm" evidence="5">
    <location>
        <begin position="1"/>
        <end position="51"/>
    </location>
</feature>
<sequence>MLMQVHDELVFEVREDALQDVESNIQKLMESAAELDVPLVADAGHGDNWDQAH</sequence>
<dbReference type="PANTHER" id="PTHR10133:SF27">
    <property type="entry name" value="DNA POLYMERASE NU"/>
    <property type="match status" value="1"/>
</dbReference>
<evidence type="ECO:0000256" key="4">
    <source>
        <dbReference type="ARBA" id="ARBA00049244"/>
    </source>
</evidence>
<organism evidence="6 7">
    <name type="scientific">Vibrio ishigakensis</name>
    <dbReference type="NCBI Taxonomy" id="1481914"/>
    <lineage>
        <taxon>Bacteria</taxon>
        <taxon>Pseudomonadati</taxon>
        <taxon>Pseudomonadota</taxon>
        <taxon>Gammaproteobacteria</taxon>
        <taxon>Vibrionales</taxon>
        <taxon>Vibrionaceae</taxon>
        <taxon>Vibrio</taxon>
    </lineage>
</organism>
<dbReference type="InterPro" id="IPR043502">
    <property type="entry name" value="DNA/RNA_pol_sf"/>
</dbReference>